<feature type="compositionally biased region" description="Basic and acidic residues" evidence="2">
    <location>
        <begin position="118"/>
        <end position="127"/>
    </location>
</feature>
<dbReference type="PANTHER" id="PTHR31569">
    <property type="entry name" value="SWIM-TYPE DOMAIN-CONTAINING PROTEIN"/>
    <property type="match status" value="1"/>
</dbReference>
<dbReference type="Pfam" id="PF00076">
    <property type="entry name" value="RRM_1"/>
    <property type="match status" value="1"/>
</dbReference>
<keyword evidence="5" id="KW-1185">Reference proteome</keyword>
<dbReference type="InterPro" id="IPR000504">
    <property type="entry name" value="RRM_dom"/>
</dbReference>
<organism evidence="4 5">
    <name type="scientific">Tanacetum coccineum</name>
    <dbReference type="NCBI Taxonomy" id="301880"/>
    <lineage>
        <taxon>Eukaryota</taxon>
        <taxon>Viridiplantae</taxon>
        <taxon>Streptophyta</taxon>
        <taxon>Embryophyta</taxon>
        <taxon>Tracheophyta</taxon>
        <taxon>Spermatophyta</taxon>
        <taxon>Magnoliopsida</taxon>
        <taxon>eudicotyledons</taxon>
        <taxon>Gunneridae</taxon>
        <taxon>Pentapetalae</taxon>
        <taxon>asterids</taxon>
        <taxon>campanulids</taxon>
        <taxon>Asterales</taxon>
        <taxon>Asteraceae</taxon>
        <taxon>Asteroideae</taxon>
        <taxon>Anthemideae</taxon>
        <taxon>Anthemidinae</taxon>
        <taxon>Tanacetum</taxon>
    </lineage>
</organism>
<dbReference type="PROSITE" id="PS50102">
    <property type="entry name" value="RRM"/>
    <property type="match status" value="1"/>
</dbReference>
<evidence type="ECO:0000256" key="2">
    <source>
        <dbReference type="SAM" id="MobiDB-lite"/>
    </source>
</evidence>
<reference evidence="4" key="2">
    <citation type="submission" date="2022-01" db="EMBL/GenBank/DDBJ databases">
        <authorList>
            <person name="Yamashiro T."/>
            <person name="Shiraishi A."/>
            <person name="Satake H."/>
            <person name="Nakayama K."/>
        </authorList>
    </citation>
    <scope>NUCLEOTIDE SEQUENCE</scope>
</reference>
<dbReference type="PANTHER" id="PTHR31569:SF4">
    <property type="entry name" value="SWIM-TYPE DOMAIN-CONTAINING PROTEIN"/>
    <property type="match status" value="1"/>
</dbReference>
<feature type="region of interest" description="Disordered" evidence="2">
    <location>
        <begin position="109"/>
        <end position="144"/>
    </location>
</feature>
<dbReference type="CDD" id="cd00590">
    <property type="entry name" value="RRM_SF"/>
    <property type="match status" value="1"/>
</dbReference>
<dbReference type="Proteomes" id="UP001151760">
    <property type="component" value="Unassembled WGS sequence"/>
</dbReference>
<dbReference type="InterPro" id="IPR035979">
    <property type="entry name" value="RBD_domain_sf"/>
</dbReference>
<dbReference type="EMBL" id="BQNB010019319">
    <property type="protein sequence ID" value="GJT84049.1"/>
    <property type="molecule type" value="Genomic_DNA"/>
</dbReference>
<dbReference type="InterPro" id="IPR026960">
    <property type="entry name" value="RVT-Znf"/>
</dbReference>
<protein>
    <submittedName>
        <fullName evidence="4">RNA-directed DNA polymerase, eukaryota</fullName>
    </submittedName>
</protein>
<dbReference type="Pfam" id="PF13966">
    <property type="entry name" value="zf-RVT"/>
    <property type="match status" value="1"/>
</dbReference>
<evidence type="ECO:0000313" key="4">
    <source>
        <dbReference type="EMBL" id="GJT84049.1"/>
    </source>
</evidence>
<accession>A0ABQ5H8W5</accession>
<keyword evidence="4" id="KW-0808">Transferase</keyword>
<evidence type="ECO:0000313" key="5">
    <source>
        <dbReference type="Proteomes" id="UP001151760"/>
    </source>
</evidence>
<dbReference type="InterPro" id="IPR052579">
    <property type="entry name" value="Zinc_finger_SWIM"/>
</dbReference>
<evidence type="ECO:0000259" key="3">
    <source>
        <dbReference type="PROSITE" id="PS50102"/>
    </source>
</evidence>
<comment type="caution">
    <text evidence="4">The sequence shown here is derived from an EMBL/GenBank/DDBJ whole genome shotgun (WGS) entry which is preliminary data.</text>
</comment>
<dbReference type="GO" id="GO:0003964">
    <property type="term" value="F:RNA-directed DNA polymerase activity"/>
    <property type="evidence" value="ECO:0007669"/>
    <property type="project" value="UniProtKB-KW"/>
</dbReference>
<sequence>MGIDDWHEVSRKKHGYRSYEDDVAKISISIYVSNLPETFSAKDLFHACNKYGHVVDSFIPLKRSKEGKRFGFVKFINVSNVERLVGNLCTVWVGRYKLQANKARFGRPPLNGRNIRNSKSDDRHLGGFKEPNVRPTNGNKETRNNSFASVLKSNQPNNLSSSNMIHDSSPAIALDDDCLSANDLSCVAIGKIKDINALSNLSVILNDEGCDDLKRSLFLVGLGLDPIKLRSLCVSCWNNKALSKIVSPWGTLTPVDLVEDSSLPYRKVCVTTKEPPQDKDIRKILWYLQTFLRSQDNKDGGGIAKSLVGVNDLCLKMEDQFLDVIEKLGGSRQTMGYNMAGCKKKLRGIFVPLMEIPWSLNECYVFKHSRSWPTAKKQGIEIGMTFRGRNWFIDLIVVDVAKISILEFTCLIFPETFSVQGSVSCLSYVGPVVDSFHSTNADQRKRFFHRLYAWELKNGITVADKLIDASFVASFRRNPRGGVEEEQLHHLVELVGSISLSPSNDRWAWLLGSSGEFSVHSARTFIDDILLPFVGDFTRWVKVVPIKVNILAWKVCLDKLPTRLNLSLRGIDIPSIICPNCGLAGESCSHLFYSCNLARTLWRKIARWWEIDIPFFLFEDGCLGSKLLGFLKIKKEMLEWVFYCYVVGDLEIPHQVLLQTIRSDHDWDRFEALWKLLQDSPTWISYTENYERLQTFLSPYPRVLRYIHDNWLDKYKNHFVSASIDQSLNFGNRTTNKVESQHAKMKEYIHEDHWPRIRSDLVRELDSHRHQYMSIFGTKCYNQIYRSVRLAGERMENARHRIGKLLASRNKVVVSLSNDGGCATSFPLWSDPPQSDTNEIIVIAPMNGRIIY</sequence>
<dbReference type="InterPro" id="IPR012677">
    <property type="entry name" value="Nucleotide-bd_a/b_plait_sf"/>
</dbReference>
<dbReference type="SMART" id="SM00360">
    <property type="entry name" value="RRM"/>
    <property type="match status" value="1"/>
</dbReference>
<keyword evidence="1" id="KW-0694">RNA-binding</keyword>
<evidence type="ECO:0000256" key="1">
    <source>
        <dbReference type="PROSITE-ProRule" id="PRU00176"/>
    </source>
</evidence>
<feature type="compositionally biased region" description="Polar residues" evidence="2">
    <location>
        <begin position="134"/>
        <end position="144"/>
    </location>
</feature>
<reference evidence="4" key="1">
    <citation type="journal article" date="2022" name="Int. J. Mol. Sci.">
        <title>Draft Genome of Tanacetum Coccineum: Genomic Comparison of Closely Related Tanacetum-Family Plants.</title>
        <authorList>
            <person name="Yamashiro T."/>
            <person name="Shiraishi A."/>
            <person name="Nakayama K."/>
            <person name="Satake H."/>
        </authorList>
    </citation>
    <scope>NUCLEOTIDE SEQUENCE</scope>
</reference>
<dbReference type="Gene3D" id="3.30.70.330">
    <property type="match status" value="1"/>
</dbReference>
<dbReference type="SUPFAM" id="SSF54928">
    <property type="entry name" value="RNA-binding domain, RBD"/>
    <property type="match status" value="1"/>
</dbReference>
<keyword evidence="4" id="KW-0695">RNA-directed DNA polymerase</keyword>
<keyword evidence="4" id="KW-0548">Nucleotidyltransferase</keyword>
<proteinExistence type="predicted"/>
<feature type="domain" description="RRM" evidence="3">
    <location>
        <begin position="28"/>
        <end position="122"/>
    </location>
</feature>
<gene>
    <name evidence="4" type="ORF">Tco_1058391</name>
</gene>
<name>A0ABQ5H8W5_9ASTR</name>